<keyword evidence="7" id="KW-0999">Mitochondrion inner membrane</keyword>
<keyword evidence="3" id="KW-0813">Transport</keyword>
<evidence type="ECO:0000256" key="11">
    <source>
        <dbReference type="ARBA" id="ARBA00023128"/>
    </source>
</evidence>
<keyword evidence="9 16" id="KW-1133">Transmembrane helix</keyword>
<comment type="catalytic activity">
    <reaction evidence="14">
        <text>Ca(2+)(in) = Ca(2+)(out)</text>
        <dbReference type="Rhea" id="RHEA:29671"/>
        <dbReference type="ChEBI" id="CHEBI:29108"/>
    </reaction>
</comment>
<comment type="similarity">
    <text evidence="2">Belongs to the MCU (TC 1.A.77) family.</text>
</comment>
<comment type="caution">
    <text evidence="18">The sequence shown here is derived from an EMBL/GenBank/DDBJ whole genome shotgun (WGS) entry which is preliminary data.</text>
</comment>
<dbReference type="GO" id="GO:0015292">
    <property type="term" value="F:uniporter activity"/>
    <property type="evidence" value="ECO:0007669"/>
    <property type="project" value="TreeGrafter"/>
</dbReference>
<dbReference type="PROSITE" id="PS50922">
    <property type="entry name" value="TLC"/>
    <property type="match status" value="1"/>
</dbReference>
<dbReference type="InterPro" id="IPR039055">
    <property type="entry name" value="MCU_fam"/>
</dbReference>
<feature type="transmembrane region" description="Helical" evidence="16">
    <location>
        <begin position="521"/>
        <end position="539"/>
    </location>
</feature>
<feature type="transmembrane region" description="Helical" evidence="16">
    <location>
        <begin position="192"/>
        <end position="217"/>
    </location>
</feature>
<reference evidence="18" key="1">
    <citation type="submission" date="2020-06" db="EMBL/GenBank/DDBJ databases">
        <authorList>
            <person name="Li T."/>
            <person name="Hu X."/>
            <person name="Zhang T."/>
            <person name="Song X."/>
            <person name="Zhang H."/>
            <person name="Dai N."/>
            <person name="Sheng W."/>
            <person name="Hou X."/>
            <person name="Wei L."/>
        </authorList>
    </citation>
    <scope>NUCLEOTIDE SEQUENCE</scope>
    <source>
        <strain evidence="18">G02</strain>
        <tissue evidence="18">Leaf</tissue>
    </source>
</reference>
<dbReference type="Pfam" id="PF03798">
    <property type="entry name" value="TRAM_LAG1_CLN8"/>
    <property type="match status" value="1"/>
</dbReference>
<evidence type="ECO:0000256" key="7">
    <source>
        <dbReference type="ARBA" id="ARBA00022792"/>
    </source>
</evidence>
<dbReference type="AlphaFoldDB" id="A0AAW2UMZ4"/>
<evidence type="ECO:0000256" key="13">
    <source>
        <dbReference type="ARBA" id="ARBA00023303"/>
    </source>
</evidence>
<dbReference type="Pfam" id="PF04678">
    <property type="entry name" value="MCU"/>
    <property type="match status" value="1"/>
</dbReference>
<proteinExistence type="inferred from homology"/>
<dbReference type="PANTHER" id="PTHR13462">
    <property type="entry name" value="CALCIUM UNIPORTER PROTEIN, MITOCHONDRIAL"/>
    <property type="match status" value="1"/>
</dbReference>
<keyword evidence="6 15" id="KW-0812">Transmembrane</keyword>
<comment type="subcellular location">
    <subcellularLocation>
        <location evidence="1">Mitochondrion inner membrane</location>
        <topology evidence="1">Multi-pass membrane protein</topology>
    </subcellularLocation>
</comment>
<evidence type="ECO:0000256" key="1">
    <source>
        <dbReference type="ARBA" id="ARBA00004448"/>
    </source>
</evidence>
<organism evidence="18">
    <name type="scientific">Sesamum radiatum</name>
    <name type="common">Black benniseed</name>
    <dbReference type="NCBI Taxonomy" id="300843"/>
    <lineage>
        <taxon>Eukaryota</taxon>
        <taxon>Viridiplantae</taxon>
        <taxon>Streptophyta</taxon>
        <taxon>Embryophyta</taxon>
        <taxon>Tracheophyta</taxon>
        <taxon>Spermatophyta</taxon>
        <taxon>Magnoliopsida</taxon>
        <taxon>eudicotyledons</taxon>
        <taxon>Gunneridae</taxon>
        <taxon>Pentapetalae</taxon>
        <taxon>asterids</taxon>
        <taxon>lamiids</taxon>
        <taxon>Lamiales</taxon>
        <taxon>Pedaliaceae</taxon>
        <taxon>Sesamum</taxon>
    </lineage>
</organism>
<evidence type="ECO:0000256" key="16">
    <source>
        <dbReference type="SAM" id="Phobius"/>
    </source>
</evidence>
<feature type="domain" description="TLC" evidence="17">
    <location>
        <begin position="61"/>
        <end position="264"/>
    </location>
</feature>
<evidence type="ECO:0000256" key="4">
    <source>
        <dbReference type="ARBA" id="ARBA00022568"/>
    </source>
</evidence>
<evidence type="ECO:0000259" key="17">
    <source>
        <dbReference type="PROSITE" id="PS50922"/>
    </source>
</evidence>
<keyword evidence="12 15" id="KW-0472">Membrane</keyword>
<gene>
    <name evidence="18" type="ORF">Sradi_1206800</name>
</gene>
<keyword evidence="5" id="KW-0107">Calcium channel</keyword>
<keyword evidence="11" id="KW-0496">Mitochondrion</keyword>
<dbReference type="GO" id="GO:0036444">
    <property type="term" value="P:calcium import into the mitochondrion"/>
    <property type="evidence" value="ECO:0007669"/>
    <property type="project" value="TreeGrafter"/>
</dbReference>
<dbReference type="PANTHER" id="PTHR13462:SF10">
    <property type="entry name" value="CALCIUM UNIPORTER PROTEIN, MITOCHONDRIAL"/>
    <property type="match status" value="1"/>
</dbReference>
<keyword evidence="13" id="KW-0407">Ion channel</keyword>
<evidence type="ECO:0000256" key="14">
    <source>
        <dbReference type="ARBA" id="ARBA00036634"/>
    </source>
</evidence>
<evidence type="ECO:0000256" key="5">
    <source>
        <dbReference type="ARBA" id="ARBA00022673"/>
    </source>
</evidence>
<evidence type="ECO:0000256" key="6">
    <source>
        <dbReference type="ARBA" id="ARBA00022692"/>
    </source>
</evidence>
<dbReference type="EMBL" id="JACGWJ010000005">
    <property type="protein sequence ID" value="KAL0417933.1"/>
    <property type="molecule type" value="Genomic_DNA"/>
</dbReference>
<evidence type="ECO:0000256" key="10">
    <source>
        <dbReference type="ARBA" id="ARBA00023065"/>
    </source>
</evidence>
<evidence type="ECO:0000256" key="3">
    <source>
        <dbReference type="ARBA" id="ARBA00022448"/>
    </source>
</evidence>
<dbReference type="GO" id="GO:0005262">
    <property type="term" value="F:calcium channel activity"/>
    <property type="evidence" value="ECO:0007669"/>
    <property type="project" value="UniProtKB-KW"/>
</dbReference>
<keyword evidence="4" id="KW-0109">Calcium transport</keyword>
<dbReference type="GO" id="GO:0051560">
    <property type="term" value="P:mitochondrial calcium ion homeostasis"/>
    <property type="evidence" value="ECO:0007669"/>
    <property type="project" value="InterPro"/>
</dbReference>
<feature type="transmembrane region" description="Helical" evidence="16">
    <location>
        <begin position="73"/>
        <end position="93"/>
    </location>
</feature>
<accession>A0AAW2UMZ4</accession>
<evidence type="ECO:0000313" key="18">
    <source>
        <dbReference type="EMBL" id="KAL0417933.1"/>
    </source>
</evidence>
<keyword evidence="8" id="KW-0106">Calcium</keyword>
<evidence type="ECO:0000256" key="9">
    <source>
        <dbReference type="ARBA" id="ARBA00022989"/>
    </source>
</evidence>
<protein>
    <submittedName>
        <fullName evidence="18">Calcium uniporter protein 6, mitochondrial</fullName>
    </submittedName>
</protein>
<feature type="transmembrane region" description="Helical" evidence="16">
    <location>
        <begin position="145"/>
        <end position="168"/>
    </location>
</feature>
<evidence type="ECO:0000256" key="12">
    <source>
        <dbReference type="ARBA" id="ARBA00023136"/>
    </source>
</evidence>
<dbReference type="GO" id="GO:1990246">
    <property type="term" value="C:uniplex complex"/>
    <property type="evidence" value="ECO:0007669"/>
    <property type="project" value="TreeGrafter"/>
</dbReference>
<feature type="transmembrane region" description="Helical" evidence="16">
    <location>
        <begin position="229"/>
        <end position="249"/>
    </location>
</feature>
<feature type="transmembrane region" description="Helical" evidence="16">
    <location>
        <begin position="490"/>
        <end position="509"/>
    </location>
</feature>
<dbReference type="InterPro" id="IPR006769">
    <property type="entry name" value="MCU_C"/>
</dbReference>
<sequence>MMWVMGIGAGLMSIAGHATPIRELHWLSSVFVGILMCKIVYDLTGVISSSFFKGYNKLNKKEKLEWNNRGFSTFHAIVVAAGSLYFLLVSDLFVDTQDGLIISKSSTLSDTILGVSIGYFLSDLAMIIYHFPALGGLEYIIHHGLSAYSITLSLLSGQAQIYILMVLFTESTTPFVNLRWCLDVAGLKNSKLYIYNGVALFFGWLVARIILFVFYFYHMFIHFDQVKKVFPLGFYSLITVPPVLSLMNLFWFWKIARGMCPFGLGMELVKFVCQRLLRFEIRLTLDKGRWFLKLKRVKNRDLGVIVEENVEESRYPFVETGVQVDRAAARPGPTFGSFNYCGGFVGSSFHRHCSSTAGGGGGSGDENGLTYAEAKRLMRLVNVEALKEKLGVEDKEVISYTELLRACESIGVAKSSDEAAAFARVLDEAGVVLLFRDKVYLHPDKVVDLVRKAVPLTLLPEDDPSKDELKKLEEKKEEIDMLAHKQVRRILWTGLGFSVLQVGLFFRLTFWEFSWDVMEPIAFFTTTTGIVIGYAYFLFTSRDPSYQDVLKRLFLSRQRKLIKKHNFDMQRFMELQKKCKSTLDPCTSIKRRLGVELEPEDLLHDR</sequence>
<reference evidence="18" key="2">
    <citation type="journal article" date="2024" name="Plant">
        <title>Genomic evolution and insights into agronomic trait innovations of Sesamum species.</title>
        <authorList>
            <person name="Miao H."/>
            <person name="Wang L."/>
            <person name="Qu L."/>
            <person name="Liu H."/>
            <person name="Sun Y."/>
            <person name="Le M."/>
            <person name="Wang Q."/>
            <person name="Wei S."/>
            <person name="Zheng Y."/>
            <person name="Lin W."/>
            <person name="Duan Y."/>
            <person name="Cao H."/>
            <person name="Xiong S."/>
            <person name="Wang X."/>
            <person name="Wei L."/>
            <person name="Li C."/>
            <person name="Ma Q."/>
            <person name="Ju M."/>
            <person name="Zhao R."/>
            <person name="Li G."/>
            <person name="Mu C."/>
            <person name="Tian Q."/>
            <person name="Mei H."/>
            <person name="Zhang T."/>
            <person name="Gao T."/>
            <person name="Zhang H."/>
        </authorList>
    </citation>
    <scope>NUCLEOTIDE SEQUENCE</scope>
    <source>
        <strain evidence="18">G02</strain>
    </source>
</reference>
<feature type="transmembrane region" description="Helical" evidence="16">
    <location>
        <begin position="113"/>
        <end position="133"/>
    </location>
</feature>
<feature type="transmembrane region" description="Helical" evidence="16">
    <location>
        <begin position="28"/>
        <end position="52"/>
    </location>
</feature>
<dbReference type="SMART" id="SM00724">
    <property type="entry name" value="TLC"/>
    <property type="match status" value="1"/>
</dbReference>
<name>A0AAW2UMZ4_SESRA</name>
<evidence type="ECO:0000256" key="15">
    <source>
        <dbReference type="PROSITE-ProRule" id="PRU00205"/>
    </source>
</evidence>
<evidence type="ECO:0000256" key="2">
    <source>
        <dbReference type="ARBA" id="ARBA00005653"/>
    </source>
</evidence>
<keyword evidence="10" id="KW-0406">Ion transport</keyword>
<dbReference type="InterPro" id="IPR006634">
    <property type="entry name" value="TLC-dom"/>
</dbReference>
<evidence type="ECO:0000256" key="8">
    <source>
        <dbReference type="ARBA" id="ARBA00022837"/>
    </source>
</evidence>